<gene>
    <name evidence="1" type="ORF">IT779_09850</name>
</gene>
<keyword evidence="2" id="KW-1185">Reference proteome</keyword>
<reference evidence="1" key="1">
    <citation type="submission" date="2020-11" db="EMBL/GenBank/DDBJ databases">
        <title>Nocardia NEAU-351.nov., a novel actinomycete isolated from the cow dung.</title>
        <authorList>
            <person name="Zhang X."/>
        </authorList>
    </citation>
    <scope>NUCLEOTIDE SEQUENCE</scope>
    <source>
        <strain evidence="1">NEAU-351</strain>
    </source>
</reference>
<accession>A0A931N2Z5</accession>
<comment type="caution">
    <text evidence="1">The sequence shown here is derived from an EMBL/GenBank/DDBJ whole genome shotgun (WGS) entry which is preliminary data.</text>
</comment>
<evidence type="ECO:0000313" key="1">
    <source>
        <dbReference type="EMBL" id="MBH0776586.1"/>
    </source>
</evidence>
<name>A0A931N2Z5_9NOCA</name>
<proteinExistence type="predicted"/>
<dbReference type="RefSeq" id="WP_196148917.1">
    <property type="nucleotide sequence ID" value="NZ_JADMLG010000003.1"/>
</dbReference>
<dbReference type="EMBL" id="JADMLG010000003">
    <property type="protein sequence ID" value="MBH0776586.1"/>
    <property type="molecule type" value="Genomic_DNA"/>
</dbReference>
<dbReference type="AlphaFoldDB" id="A0A931N2Z5"/>
<organism evidence="1 2">
    <name type="scientific">Nocardia bovistercoris</name>
    <dbReference type="NCBI Taxonomy" id="2785916"/>
    <lineage>
        <taxon>Bacteria</taxon>
        <taxon>Bacillati</taxon>
        <taxon>Actinomycetota</taxon>
        <taxon>Actinomycetes</taxon>
        <taxon>Mycobacteriales</taxon>
        <taxon>Nocardiaceae</taxon>
        <taxon>Nocardia</taxon>
    </lineage>
</organism>
<evidence type="ECO:0000313" key="2">
    <source>
        <dbReference type="Proteomes" id="UP000655751"/>
    </source>
</evidence>
<dbReference type="Proteomes" id="UP000655751">
    <property type="component" value="Unassembled WGS sequence"/>
</dbReference>
<protein>
    <submittedName>
        <fullName evidence="1">Mov34/MPN/PAD-1 family protein</fullName>
    </submittedName>
</protein>
<sequence length="324" mass="35644">MTRSDRDFTVLIHQRELDHLAGWVLESPATETGGTLFGFWTHSGSPAAHLVLGPGPGARRETTAFFQDRTFVLERGHFVGRRYGLQHIGDWHSHHALGPGAPSDGDARTARNVFEHTGFTRFLLLIATTHDEGDAVPVAHGRTQDSTVRVGAFLFERGAADYRTGRWAVLPGESPTATAARRSRLICGAHRPLRRWHVPRAARAEAGPTPLPAGSGWYATARGQAFLRAIDTACRAAFDGCTMVLDTDTGELTYRVRADRARASLVFPSDFPHSPARILWREDHRVEQVEAGGEDPAAIFDSLSTLMGRRSARHERTDDEGEAR</sequence>